<comment type="caution">
    <text evidence="1">The sequence shown here is derived from an EMBL/GenBank/DDBJ whole genome shotgun (WGS) entry which is preliminary data.</text>
</comment>
<reference evidence="2" key="1">
    <citation type="journal article" date="2018" name="Nat. Plants">
        <title>Whole-genome landscape of Medicago truncatula symbiotic genes.</title>
        <authorList>
            <person name="Pecrix Y."/>
            <person name="Staton S.E."/>
            <person name="Sallet E."/>
            <person name="Lelandais-Briere C."/>
            <person name="Moreau S."/>
            <person name="Carrere S."/>
            <person name="Blein T."/>
            <person name="Jardinaud M.F."/>
            <person name="Latrasse D."/>
            <person name="Zouine M."/>
            <person name="Zahm M."/>
            <person name="Kreplak J."/>
            <person name="Mayjonade B."/>
            <person name="Satge C."/>
            <person name="Perez M."/>
            <person name="Cauet S."/>
            <person name="Marande W."/>
            <person name="Chantry-Darmon C."/>
            <person name="Lopez-Roques C."/>
            <person name="Bouchez O."/>
            <person name="Berard A."/>
            <person name="Debelle F."/>
            <person name="Munos S."/>
            <person name="Bendahmane A."/>
            <person name="Berges H."/>
            <person name="Niebel A."/>
            <person name="Buitink J."/>
            <person name="Frugier F."/>
            <person name="Benhamed M."/>
            <person name="Crespi M."/>
            <person name="Gouzy J."/>
            <person name="Gamas P."/>
        </authorList>
    </citation>
    <scope>NUCLEOTIDE SEQUENCE [LARGE SCALE GENOMIC DNA]</scope>
    <source>
        <strain evidence="2">cv. Jemalong A17</strain>
    </source>
</reference>
<dbReference type="Proteomes" id="UP000265566">
    <property type="component" value="Chromosome 3"/>
</dbReference>
<dbReference type="Gramene" id="rna13883">
    <property type="protein sequence ID" value="RHN65974.1"/>
    <property type="gene ID" value="gene13883"/>
</dbReference>
<dbReference type="AlphaFoldDB" id="A0A396INQ2"/>
<sequence>MASNSRKNLCPHGRQELRRCLDHSLRTKLVDAHSAGEILSTISSSVSRRDCI</sequence>
<evidence type="ECO:0000313" key="1">
    <source>
        <dbReference type="EMBL" id="RHN65974.1"/>
    </source>
</evidence>
<gene>
    <name evidence="1" type="ORF">MtrunA17_Chr3g0085781</name>
</gene>
<dbReference type="EMBL" id="PSQE01000003">
    <property type="protein sequence ID" value="RHN65974.1"/>
    <property type="molecule type" value="Genomic_DNA"/>
</dbReference>
<name>A0A396INQ2_MEDTR</name>
<evidence type="ECO:0000313" key="2">
    <source>
        <dbReference type="Proteomes" id="UP000265566"/>
    </source>
</evidence>
<organism evidence="1 2">
    <name type="scientific">Medicago truncatula</name>
    <name type="common">Barrel medic</name>
    <name type="synonym">Medicago tribuloides</name>
    <dbReference type="NCBI Taxonomy" id="3880"/>
    <lineage>
        <taxon>Eukaryota</taxon>
        <taxon>Viridiplantae</taxon>
        <taxon>Streptophyta</taxon>
        <taxon>Embryophyta</taxon>
        <taxon>Tracheophyta</taxon>
        <taxon>Spermatophyta</taxon>
        <taxon>Magnoliopsida</taxon>
        <taxon>eudicotyledons</taxon>
        <taxon>Gunneridae</taxon>
        <taxon>Pentapetalae</taxon>
        <taxon>rosids</taxon>
        <taxon>fabids</taxon>
        <taxon>Fabales</taxon>
        <taxon>Fabaceae</taxon>
        <taxon>Papilionoideae</taxon>
        <taxon>50 kb inversion clade</taxon>
        <taxon>NPAAA clade</taxon>
        <taxon>Hologalegina</taxon>
        <taxon>IRL clade</taxon>
        <taxon>Trifolieae</taxon>
        <taxon>Medicago</taxon>
    </lineage>
</organism>
<accession>A0A396INQ2</accession>
<proteinExistence type="predicted"/>
<protein>
    <submittedName>
        <fullName evidence="1">Uncharacterized protein</fullName>
    </submittedName>
</protein>